<dbReference type="Proteomes" id="UP000237717">
    <property type="component" value="Plasmid pAt1D1609a"/>
</dbReference>
<dbReference type="EMBL" id="CP026927">
    <property type="protein sequence ID" value="AVH45362.1"/>
    <property type="molecule type" value="Genomic_DNA"/>
</dbReference>
<keyword evidence="3 5" id="KW-1133">Transmembrane helix</keyword>
<keyword evidence="4 5" id="KW-0472">Membrane</keyword>
<accession>A0A2L2LM07</accession>
<gene>
    <name evidence="6" type="ORF">At1D1609_53290</name>
</gene>
<evidence type="ECO:0000256" key="2">
    <source>
        <dbReference type="ARBA" id="ARBA00022692"/>
    </source>
</evidence>
<dbReference type="InterPro" id="IPR032808">
    <property type="entry name" value="DoxX"/>
</dbReference>
<evidence type="ECO:0000313" key="6">
    <source>
        <dbReference type="EMBL" id="AVH45362.1"/>
    </source>
</evidence>
<sequence length="116" mass="12481">MINFISLSVDNAATLLAAAAFLLGAVVNASGRKAVQEEFVRYGFPSWWCWITAILEFLTAVLLVSRPTFAIGVALGACIMVAAIIAIIRASDFRHILPPSLFLLLLIIAALVQFSC</sequence>
<dbReference type="RefSeq" id="WP_104680391.1">
    <property type="nucleotide sequence ID" value="NZ_CP026927.1"/>
</dbReference>
<dbReference type="Pfam" id="PF13564">
    <property type="entry name" value="DoxX_2"/>
    <property type="match status" value="1"/>
</dbReference>
<name>A0A2L2LM07_AGRTU</name>
<feature type="transmembrane region" description="Helical" evidence="5">
    <location>
        <begin position="71"/>
        <end position="90"/>
    </location>
</feature>
<evidence type="ECO:0000256" key="3">
    <source>
        <dbReference type="ARBA" id="ARBA00022989"/>
    </source>
</evidence>
<organism evidence="6 7">
    <name type="scientific">Agrobacterium tumefaciens</name>
    <dbReference type="NCBI Taxonomy" id="358"/>
    <lineage>
        <taxon>Bacteria</taxon>
        <taxon>Pseudomonadati</taxon>
        <taxon>Pseudomonadota</taxon>
        <taxon>Alphaproteobacteria</taxon>
        <taxon>Hyphomicrobiales</taxon>
        <taxon>Rhizobiaceae</taxon>
        <taxon>Rhizobium/Agrobacterium group</taxon>
        <taxon>Agrobacterium</taxon>
        <taxon>Agrobacterium tumefaciens complex</taxon>
    </lineage>
</organism>
<proteinExistence type="predicted"/>
<dbReference type="GO" id="GO:0016020">
    <property type="term" value="C:membrane"/>
    <property type="evidence" value="ECO:0007669"/>
    <property type="project" value="UniProtKB-SubCell"/>
</dbReference>
<dbReference type="AlphaFoldDB" id="A0A2L2LM07"/>
<geneLocation type="plasmid" evidence="7">
    <name>pat1d1609a</name>
</geneLocation>
<evidence type="ECO:0000313" key="7">
    <source>
        <dbReference type="Proteomes" id="UP000237717"/>
    </source>
</evidence>
<comment type="subcellular location">
    <subcellularLocation>
        <location evidence="1">Membrane</location>
        <topology evidence="1">Multi-pass membrane protein</topology>
    </subcellularLocation>
</comment>
<evidence type="ECO:0000256" key="4">
    <source>
        <dbReference type="ARBA" id="ARBA00023136"/>
    </source>
</evidence>
<evidence type="ECO:0008006" key="8">
    <source>
        <dbReference type="Google" id="ProtNLM"/>
    </source>
</evidence>
<feature type="transmembrane region" description="Helical" evidence="5">
    <location>
        <begin position="96"/>
        <end position="114"/>
    </location>
</feature>
<keyword evidence="6" id="KW-0614">Plasmid</keyword>
<keyword evidence="2 5" id="KW-0812">Transmembrane</keyword>
<evidence type="ECO:0000256" key="5">
    <source>
        <dbReference type="SAM" id="Phobius"/>
    </source>
</evidence>
<evidence type="ECO:0000256" key="1">
    <source>
        <dbReference type="ARBA" id="ARBA00004141"/>
    </source>
</evidence>
<protein>
    <recommendedName>
        <fullName evidence="8">DoxX family protein</fullName>
    </recommendedName>
</protein>
<reference evidence="6 7" key="1">
    <citation type="submission" date="2018-02" db="EMBL/GenBank/DDBJ databases">
        <title>Complete genome sequence of Agrobacterium tumefaciens 1D1609.</title>
        <authorList>
            <person name="Cho S.-T."/>
            <person name="Haryono M."/>
            <person name="Chang H.-H."/>
            <person name="Santos M.N."/>
            <person name="Lai E.-M."/>
            <person name="Kuo C.-H."/>
        </authorList>
    </citation>
    <scope>NUCLEOTIDE SEQUENCE [LARGE SCALE GENOMIC DNA]</scope>
    <source>
        <strain evidence="6 7">1D1609</strain>
        <plasmid evidence="7">Plasmid pat1d1609a</plasmid>
    </source>
</reference>
<feature type="transmembrane region" description="Helical" evidence="5">
    <location>
        <begin position="45"/>
        <end position="64"/>
    </location>
</feature>